<evidence type="ECO:0000313" key="2">
    <source>
        <dbReference type="EMBL" id="RLN46952.1"/>
    </source>
</evidence>
<feature type="transmembrane region" description="Helical" evidence="1">
    <location>
        <begin position="143"/>
        <end position="161"/>
    </location>
</feature>
<dbReference type="PANTHER" id="PTHR15907">
    <property type="entry name" value="DUF614 FAMILY PROTEIN-RELATED"/>
    <property type="match status" value="1"/>
</dbReference>
<evidence type="ECO:0000256" key="1">
    <source>
        <dbReference type="SAM" id="Phobius"/>
    </source>
</evidence>
<proteinExistence type="predicted"/>
<dbReference type="Proteomes" id="UP000284657">
    <property type="component" value="Unassembled WGS sequence"/>
</dbReference>
<evidence type="ECO:0000313" key="3">
    <source>
        <dbReference type="Proteomes" id="UP000284657"/>
    </source>
</evidence>
<dbReference type="InterPro" id="IPR006461">
    <property type="entry name" value="PLAC_motif_containing"/>
</dbReference>
<feature type="transmembrane region" description="Helical" evidence="1">
    <location>
        <begin position="118"/>
        <end position="137"/>
    </location>
</feature>
<organism evidence="2 3">
    <name type="scientific">Phytophthora kernoviae</name>
    <dbReference type="NCBI Taxonomy" id="325452"/>
    <lineage>
        <taxon>Eukaryota</taxon>
        <taxon>Sar</taxon>
        <taxon>Stramenopiles</taxon>
        <taxon>Oomycota</taxon>
        <taxon>Peronosporomycetes</taxon>
        <taxon>Peronosporales</taxon>
        <taxon>Peronosporaceae</taxon>
        <taxon>Phytophthora</taxon>
    </lineage>
</organism>
<protein>
    <submittedName>
        <fullName evidence="2">Uncharacterized protein</fullName>
    </submittedName>
</protein>
<sequence length="219" mass="23841">MDSLSNTSTNAQLQIRSFVSLDADDEMAQLILENLFCIKQRREVMAVPSPSSKDEFAAAFTNKLETTDDVDLNGIKLGHWAVGFFDCYRDCIPNGFMAFICAGISVAQIVARLGLMRYSLVLGVYAVLYLLILLAIVTDSSVIAFFCVVAAVGLTFGVSCLRTKMRALFFIPGQVPLDLLSAFACGPCTIAQMASHVEAYEPGTCSFRARSTLEGYVRA</sequence>
<dbReference type="Pfam" id="PF04749">
    <property type="entry name" value="PLAC8"/>
    <property type="match status" value="1"/>
</dbReference>
<dbReference type="NCBIfam" id="TIGR01571">
    <property type="entry name" value="A_thal_Cys_rich"/>
    <property type="match status" value="1"/>
</dbReference>
<gene>
    <name evidence="2" type="ORF">BBJ29_009609</name>
</gene>
<feature type="transmembrane region" description="Helical" evidence="1">
    <location>
        <begin position="92"/>
        <end position="111"/>
    </location>
</feature>
<keyword evidence="1" id="KW-1133">Transmembrane helix</keyword>
<dbReference type="EMBL" id="MBAD02002523">
    <property type="protein sequence ID" value="RLN46952.1"/>
    <property type="molecule type" value="Genomic_DNA"/>
</dbReference>
<keyword evidence="1" id="KW-0812">Transmembrane</keyword>
<dbReference type="AlphaFoldDB" id="A0A421FLX4"/>
<keyword evidence="1" id="KW-0472">Membrane</keyword>
<accession>A0A421FLX4</accession>
<comment type="caution">
    <text evidence="2">The sequence shown here is derived from an EMBL/GenBank/DDBJ whole genome shotgun (WGS) entry which is preliminary data.</text>
</comment>
<name>A0A421FLX4_9STRA</name>
<reference evidence="2 3" key="1">
    <citation type="submission" date="2018-07" db="EMBL/GenBank/DDBJ databases">
        <title>Genome sequencing of oomycete isolates from Chile give support for New Zealand origin for Phytophthora kernoviae and make available the first Nothophytophthora sp. genome.</title>
        <authorList>
            <person name="Studholme D.J."/>
            <person name="Sanfuentes E."/>
            <person name="Panda P."/>
            <person name="Hill R."/>
            <person name="Sambles C."/>
            <person name="Grant M."/>
            <person name="Williams N.M."/>
            <person name="Mcdougal R.L."/>
        </authorList>
    </citation>
    <scope>NUCLEOTIDE SEQUENCE [LARGE SCALE GENOMIC DNA]</scope>
    <source>
        <strain evidence="2">Chile7</strain>
    </source>
</reference>